<dbReference type="Proteomes" id="UP000315369">
    <property type="component" value="Unassembled WGS sequence"/>
</dbReference>
<gene>
    <name evidence="2" type="ORF">FJV41_16150</name>
</gene>
<feature type="compositionally biased region" description="Polar residues" evidence="1">
    <location>
        <begin position="179"/>
        <end position="195"/>
    </location>
</feature>
<name>A0A540X0Z4_9BACT</name>
<dbReference type="EMBL" id="VIFM01000055">
    <property type="protein sequence ID" value="TQF14919.1"/>
    <property type="molecule type" value="Genomic_DNA"/>
</dbReference>
<feature type="region of interest" description="Disordered" evidence="1">
    <location>
        <begin position="172"/>
        <end position="238"/>
    </location>
</feature>
<keyword evidence="3" id="KW-1185">Reference proteome</keyword>
<reference evidence="2 3" key="1">
    <citation type="submission" date="2019-06" db="EMBL/GenBank/DDBJ databases">
        <authorList>
            <person name="Livingstone P."/>
            <person name="Whitworth D."/>
        </authorList>
    </citation>
    <scope>NUCLEOTIDE SEQUENCE [LARGE SCALE GENOMIC DNA]</scope>
    <source>
        <strain evidence="2 3">AM401</strain>
    </source>
</reference>
<comment type="caution">
    <text evidence="2">The sequence shown here is derived from an EMBL/GenBank/DDBJ whole genome shotgun (WGS) entry which is preliminary data.</text>
</comment>
<protein>
    <submittedName>
        <fullName evidence="2">Uncharacterized protein</fullName>
    </submittedName>
</protein>
<feature type="compositionally biased region" description="Low complexity" evidence="1">
    <location>
        <begin position="226"/>
        <end position="238"/>
    </location>
</feature>
<evidence type="ECO:0000256" key="1">
    <source>
        <dbReference type="SAM" id="MobiDB-lite"/>
    </source>
</evidence>
<proteinExistence type="predicted"/>
<dbReference type="AlphaFoldDB" id="A0A540X0Z4"/>
<accession>A0A540X0Z4</accession>
<sequence length="238" mass="24256">MPTLGFPVGQRADYRLDYGGEQLLYIQDFGTHLEARLEQRRPPVARAVTETSAEAPDVDAVLGAAAVGGLIGLLFGRSSSSVVTGLVLGAVAGLAANAAESARGTMTAMPKGAGVLPSAKVGLARGTPSFAFPATRALSEMGRTSGTPLLAKASLVRTAPTESNPLKRALSEARKVAGTPQSTNIGSAAKVTSTKGSEKKGLSETARPVGKIDVVGRTSKTKSQLKVPGQPGKKGPKP</sequence>
<organism evidence="2 3">
    <name type="scientific">Myxococcus llanfairpwllgwyngyllgogerychwyrndrobwllllantysiliogogogochensis</name>
    <dbReference type="NCBI Taxonomy" id="2590453"/>
    <lineage>
        <taxon>Bacteria</taxon>
        <taxon>Pseudomonadati</taxon>
        <taxon>Myxococcota</taxon>
        <taxon>Myxococcia</taxon>
        <taxon>Myxococcales</taxon>
        <taxon>Cystobacterineae</taxon>
        <taxon>Myxococcaceae</taxon>
        <taxon>Myxococcus</taxon>
    </lineage>
</organism>
<evidence type="ECO:0000313" key="3">
    <source>
        <dbReference type="Proteomes" id="UP000315369"/>
    </source>
</evidence>
<evidence type="ECO:0000313" key="2">
    <source>
        <dbReference type="EMBL" id="TQF14919.1"/>
    </source>
</evidence>